<dbReference type="SUPFAM" id="SSF48208">
    <property type="entry name" value="Six-hairpin glycosidases"/>
    <property type="match status" value="1"/>
</dbReference>
<dbReference type="PANTHER" id="PTHR42899">
    <property type="entry name" value="SPERMATOGENESIS-ASSOCIATED PROTEIN 20"/>
    <property type="match status" value="1"/>
</dbReference>
<dbReference type="Pfam" id="PF00248">
    <property type="entry name" value="Aldo_ket_red"/>
    <property type="match status" value="1"/>
</dbReference>
<dbReference type="KEGG" id="nall:PP769_07975"/>
<dbReference type="Proteomes" id="UP001302719">
    <property type="component" value="Chromosome"/>
</dbReference>
<dbReference type="EMBL" id="CP116967">
    <property type="protein sequence ID" value="WNM59680.1"/>
    <property type="molecule type" value="Genomic_DNA"/>
</dbReference>
<dbReference type="Gene3D" id="3.40.30.10">
    <property type="entry name" value="Glutaredoxin"/>
    <property type="match status" value="1"/>
</dbReference>
<dbReference type="Gene3D" id="3.20.20.100">
    <property type="entry name" value="NADP-dependent oxidoreductase domain"/>
    <property type="match status" value="1"/>
</dbReference>
<evidence type="ECO:0000259" key="1">
    <source>
        <dbReference type="Pfam" id="PF00248"/>
    </source>
</evidence>
<evidence type="ECO:0000313" key="4">
    <source>
        <dbReference type="Proteomes" id="UP001302719"/>
    </source>
</evidence>
<proteinExistence type="predicted"/>
<dbReference type="CDD" id="cd19099">
    <property type="entry name" value="AKR_unchar"/>
    <property type="match status" value="1"/>
</dbReference>
<dbReference type="PANTHER" id="PTHR42899:SF1">
    <property type="entry name" value="SPERMATOGENESIS-ASSOCIATED PROTEIN 20"/>
    <property type="match status" value="1"/>
</dbReference>
<keyword evidence="4" id="KW-1185">Reference proteome</keyword>
<evidence type="ECO:0000313" key="3">
    <source>
        <dbReference type="EMBL" id="WNM59680.1"/>
    </source>
</evidence>
<dbReference type="Pfam" id="PF03190">
    <property type="entry name" value="Thioredox_DsbH"/>
    <property type="match status" value="1"/>
</dbReference>
<sequence>MSESTTERQPNRLSHETSPYLLQHAYNPVDWFPWGEEALNLAKKENKPILLSIGYSACHWCHVMERESFENQAIADLMNRYFVNIKVDREERPDLDEIYMQATTAMNQGHGGWPMTVFLTPDQEPIFAGTYFPPTDRYGRPGFGSILTNIGEGWKKDQSNIAQQASRFTARLRNALQPASPLAVGAAEIEDAVKQYARDFDARYGGFGRAPKFPPATGLSFLLRQYHWSREKKILAMVTKTLDGMAEGGLYDHIGGGFARYSTDDEWLAPHFEKMLYDNALLARTYVEAFQVTGENRYRQVATETLDYILREMTAPEGGFYSATDADSEGVEGKFFVWTPEQIREILTNEQDATCFCAYYDITDEGNWEHTNIPRTKKSLETVAKELGCSPEDLRETIMRTKSTVYQARLKRVPPGLDDKIITAWNGMMIGTMAEAGRVFNHEPYLDGAIRAADFLLTTLSRPESRLWRTYRAGHAHLNACLEDYAYAAEAMIDVYEATGHERYLHEGVSLAERLLEDFEDREHGGFFTTAADHEALIIRGREGADGATPSGNAVAASALARLSFHRDREDFRKAATNAIRAYGQQIGQVPRGFPKSLMVVDLLLRGPVELALVGSPTDKGYNQLRTAVNACFVPYRILAYRQELEAETPHPLLTGKTLVDGQAALYVCKNFACQAPITDPQEAIDVLTYPQGTITSTDPPVQALTSQGLSGHATPQGTGQYVARILASPQDSPPSSHGYTSLGSTGLTTSRIGFGGYRINLGVEDHRRALEKSLQDGCNLIDTSTNYADGGSERLVGVVLKDLIAKEVVSRDEVIVVSKIGYVQGNNLTRAETREQAGKPFPEMVKYGEGIWHCLHPSFLEEQLILCLDRLGLETLDICLLHNPEYFLSDAKNRNLSIDPLRLEDLRQEFYRRLEQAFSYLETQIAAGRLQYYGVSSNTCTAKPDNPEATSLSRMLKAAEAAAKHAGIPHHHFRILQLPMNLFESGALLTPNTGPEQAQTVLSFAQEANIAVLVNRPLNAIPGKGGGMIRLADPQVEISNTNFDAQQPKVAALENDYKQVLAPQVPTPEKGAAPLDYFNWAEELKRIRPSIHNLEHWDQIESQTIAPHANQVFQLLTRHFAGKQEEVQIWESWRDRYVPELVSLLKVMRMEAAQKSAKKLSEIRKLIDPLIPESKREEPFARKALWAVASIPGVTCVLNGMRHPVYVDDSLTILKWEALPQSRALFETIHTSEVP</sequence>
<evidence type="ECO:0000259" key="2">
    <source>
        <dbReference type="Pfam" id="PF03190"/>
    </source>
</evidence>
<dbReference type="Gene3D" id="1.50.10.10">
    <property type="match status" value="2"/>
</dbReference>
<gene>
    <name evidence="3" type="ORF">PP769_07975</name>
</gene>
<dbReference type="InterPro" id="IPR036249">
    <property type="entry name" value="Thioredoxin-like_sf"/>
</dbReference>
<dbReference type="InterPro" id="IPR008928">
    <property type="entry name" value="6-hairpin_glycosidase_sf"/>
</dbReference>
<feature type="domain" description="Spermatogenesis-associated protein 20-like TRX" evidence="2">
    <location>
        <begin position="10"/>
        <end position="172"/>
    </location>
</feature>
<dbReference type="RefSeq" id="WP_312646484.1">
    <property type="nucleotide sequence ID" value="NZ_CP116967.1"/>
</dbReference>
<dbReference type="InterPro" id="IPR024705">
    <property type="entry name" value="Ssp411"/>
</dbReference>
<accession>A0AA96GG54</accession>
<dbReference type="SUPFAM" id="SSF51430">
    <property type="entry name" value="NAD(P)-linked oxidoreductase"/>
    <property type="match status" value="1"/>
</dbReference>
<reference evidence="3 4" key="1">
    <citation type="submission" date="2023-01" db="EMBL/GenBank/DDBJ databases">
        <title>Cultivation and genomic characterization of new, ubiquitous marine nitrite-oxidizing bacteria from the Nitrospirales.</title>
        <authorList>
            <person name="Mueller A.J."/>
            <person name="Daebeler A."/>
            <person name="Herbold C.W."/>
            <person name="Kirkegaard R.H."/>
            <person name="Daims H."/>
        </authorList>
    </citation>
    <scope>NUCLEOTIDE SEQUENCE [LARGE SCALE GENOMIC DNA]</scope>
    <source>
        <strain evidence="3 4">VA</strain>
    </source>
</reference>
<feature type="domain" description="NADP-dependent oxidoreductase" evidence="1">
    <location>
        <begin position="752"/>
        <end position="1020"/>
    </location>
</feature>
<protein>
    <submittedName>
        <fullName evidence="3">Aldo/keto reductase</fullName>
    </submittedName>
</protein>
<organism evidence="3 4">
    <name type="scientific">Candidatus Nitrospira allomarina</name>
    <dbReference type="NCBI Taxonomy" id="3020900"/>
    <lineage>
        <taxon>Bacteria</taxon>
        <taxon>Pseudomonadati</taxon>
        <taxon>Nitrospirota</taxon>
        <taxon>Nitrospiria</taxon>
        <taxon>Nitrospirales</taxon>
        <taxon>Nitrospiraceae</taxon>
        <taxon>Nitrospira</taxon>
    </lineage>
</organism>
<name>A0AA96GG54_9BACT</name>
<dbReference type="InterPro" id="IPR004879">
    <property type="entry name" value="Ssp411-like_TRX"/>
</dbReference>
<dbReference type="AlphaFoldDB" id="A0AA96GG54"/>
<dbReference type="GO" id="GO:0005975">
    <property type="term" value="P:carbohydrate metabolic process"/>
    <property type="evidence" value="ECO:0007669"/>
    <property type="project" value="InterPro"/>
</dbReference>
<dbReference type="InterPro" id="IPR036812">
    <property type="entry name" value="NAD(P)_OxRdtase_dom_sf"/>
</dbReference>
<dbReference type="InterPro" id="IPR023210">
    <property type="entry name" value="NADP_OxRdtase_dom"/>
</dbReference>
<dbReference type="InterPro" id="IPR012341">
    <property type="entry name" value="6hp_glycosidase-like_sf"/>
</dbReference>
<dbReference type="CDD" id="cd02955">
    <property type="entry name" value="SSP411"/>
    <property type="match status" value="1"/>
</dbReference>
<dbReference type="SUPFAM" id="SSF52833">
    <property type="entry name" value="Thioredoxin-like"/>
    <property type="match status" value="1"/>
</dbReference>